<dbReference type="STRING" id="29170.A0A368GCI1"/>
<dbReference type="Gene3D" id="1.50.40.10">
    <property type="entry name" value="Mitochondrial carrier domain"/>
    <property type="match status" value="1"/>
</dbReference>
<dbReference type="InterPro" id="IPR039158">
    <property type="entry name" value="SLC25A46"/>
</dbReference>
<dbReference type="GO" id="GO:0005741">
    <property type="term" value="C:mitochondrial outer membrane"/>
    <property type="evidence" value="ECO:0007669"/>
    <property type="project" value="UniProtKB-SubCell"/>
</dbReference>
<comment type="caution">
    <text evidence="12">The sequence shown here is derived from an EMBL/GenBank/DDBJ whole genome shotgun (WGS) entry which is preliminary data.</text>
</comment>
<keyword evidence="7" id="KW-1133">Transmembrane helix</keyword>
<dbReference type="SUPFAM" id="SSF103506">
    <property type="entry name" value="Mitochondrial carrier"/>
    <property type="match status" value="1"/>
</dbReference>
<dbReference type="EMBL" id="JOJR01000210">
    <property type="protein sequence ID" value="RCN42104.1"/>
    <property type="molecule type" value="Genomic_DNA"/>
</dbReference>
<evidence type="ECO:0000256" key="7">
    <source>
        <dbReference type="ARBA" id="ARBA00022989"/>
    </source>
</evidence>
<keyword evidence="4 10" id="KW-0812">Transmembrane</keyword>
<evidence type="ECO:0000256" key="6">
    <source>
        <dbReference type="ARBA" id="ARBA00022787"/>
    </source>
</evidence>
<dbReference type="Pfam" id="PF00153">
    <property type="entry name" value="Mito_carr"/>
    <property type="match status" value="1"/>
</dbReference>
<dbReference type="OrthoDB" id="2403262at2759"/>
<comment type="similarity">
    <text evidence="2">Belongs to the mitochondrial carrier (TC 2.A.29) family.</text>
</comment>
<keyword evidence="9 10" id="KW-0472">Membrane</keyword>
<name>A0A368GCI1_ANCCA</name>
<evidence type="ECO:0000256" key="2">
    <source>
        <dbReference type="ARBA" id="ARBA00006375"/>
    </source>
</evidence>
<dbReference type="InterPro" id="IPR023194">
    <property type="entry name" value="eIF3-like_dom_sf"/>
</dbReference>
<feature type="region of interest" description="Disordered" evidence="11">
    <location>
        <begin position="464"/>
        <end position="501"/>
    </location>
</feature>
<comment type="subcellular location">
    <subcellularLocation>
        <location evidence="1">Mitochondrion outer membrane</location>
        <topology evidence="1">Multi-pass membrane protein</topology>
    </subcellularLocation>
</comment>
<dbReference type="PROSITE" id="PS50920">
    <property type="entry name" value="SOLCAR"/>
    <property type="match status" value="1"/>
</dbReference>
<keyword evidence="5" id="KW-0677">Repeat</keyword>
<keyword evidence="6" id="KW-1000">Mitochondrion outer membrane</keyword>
<dbReference type="InterPro" id="IPR018108">
    <property type="entry name" value="MCP_transmembrane"/>
</dbReference>
<evidence type="ECO:0000256" key="9">
    <source>
        <dbReference type="ARBA" id="ARBA00023136"/>
    </source>
</evidence>
<sequence length="654" mass="72781">MWRSPSKNNRIFLVIHFQGILTFWKGSVGSCVLWGLSNVTEIVMADLFGLPRHVIPNGSTEKYWKHILLKASTFFAMTPFYISTFTETVRSEAGLGGEGPNVMDVLMKGIDRLRFPIFGSRDASRRFSVLHLALPTVAYRTSHYIIQTRLYNQFFKMARKYVNKKPESERTKFHQYVPQIFAQMSSTILTDLILFPMETVMHRMYIQGTRTLIDNLDTGLSAISITVKYNGFLDCLRSILQHEGFWALYGGVGALALEYLLHSLLHQAVRACFDRGSEVLRKATLGNTNVTPISSGYAGPLSGPLGASSGPLSGPFAQPVSPVISPRKQRSSYTPPLRDPTQFPTFGESVSQLEPSFGAPTPPFPFQSGRPNVFGSPPRSMDTHSSSSSFLPSLSLVTDRPDDPFSVYIYTAESVVKKFVGPTTVIFHRWLTTGVSIHVFASAQLSSVLVFYIATCIKTDDDDFEPEVESLAPPPPPPTVAEQEAAGSTATTQKPKPAKAFPNMESFSRELTAAEKEEMQRRQDLALTLEMFGEQPTTGDQRPYSEILTKDEFEDWGLKVGTFLATRHKAAHYGDMLNKLIQTVAEKLDASEVRTMSNYLKTLADAKKAADKVKPAPGQKKAPKATLKVNKGSNKQIYDDYDGRDDFDDYDDFM</sequence>
<evidence type="ECO:0000256" key="4">
    <source>
        <dbReference type="ARBA" id="ARBA00022692"/>
    </source>
</evidence>
<feature type="region of interest" description="Disordered" evidence="11">
    <location>
        <begin position="321"/>
        <end position="341"/>
    </location>
</feature>
<dbReference type="InterPro" id="IPR013906">
    <property type="entry name" value="eIF3j"/>
</dbReference>
<evidence type="ECO:0000256" key="1">
    <source>
        <dbReference type="ARBA" id="ARBA00004374"/>
    </source>
</evidence>
<feature type="region of interest" description="Disordered" evidence="11">
    <location>
        <begin position="610"/>
        <end position="654"/>
    </location>
</feature>
<keyword evidence="8" id="KW-0496">Mitochondrion</keyword>
<dbReference type="Pfam" id="PF08597">
    <property type="entry name" value="eIF3_subunit"/>
    <property type="match status" value="1"/>
</dbReference>
<evidence type="ECO:0000313" key="13">
    <source>
        <dbReference type="Proteomes" id="UP000252519"/>
    </source>
</evidence>
<proteinExistence type="inferred from homology"/>
<evidence type="ECO:0000256" key="5">
    <source>
        <dbReference type="ARBA" id="ARBA00022737"/>
    </source>
</evidence>
<reference evidence="12 13" key="1">
    <citation type="submission" date="2014-10" db="EMBL/GenBank/DDBJ databases">
        <title>Draft genome of the hookworm Ancylostoma caninum.</title>
        <authorList>
            <person name="Mitreva M."/>
        </authorList>
    </citation>
    <scope>NUCLEOTIDE SEQUENCE [LARGE SCALE GENOMIC DNA]</scope>
    <source>
        <strain evidence="12 13">Baltimore</strain>
    </source>
</reference>
<keyword evidence="3" id="KW-0813">Transport</keyword>
<dbReference type="GO" id="GO:0005852">
    <property type="term" value="C:eukaryotic translation initiation factor 3 complex"/>
    <property type="evidence" value="ECO:0007669"/>
    <property type="project" value="InterPro"/>
</dbReference>
<dbReference type="GO" id="GO:0003743">
    <property type="term" value="F:translation initiation factor activity"/>
    <property type="evidence" value="ECO:0007669"/>
    <property type="project" value="InterPro"/>
</dbReference>
<dbReference type="InterPro" id="IPR023395">
    <property type="entry name" value="MCP_dom_sf"/>
</dbReference>
<dbReference type="GO" id="GO:0090149">
    <property type="term" value="P:mitochondrial membrane fission"/>
    <property type="evidence" value="ECO:0007669"/>
    <property type="project" value="InterPro"/>
</dbReference>
<dbReference type="Proteomes" id="UP000252519">
    <property type="component" value="Unassembled WGS sequence"/>
</dbReference>
<evidence type="ECO:0000256" key="11">
    <source>
        <dbReference type="SAM" id="MobiDB-lite"/>
    </source>
</evidence>
<feature type="compositionally biased region" description="Acidic residues" evidence="11">
    <location>
        <begin position="639"/>
        <end position="654"/>
    </location>
</feature>
<evidence type="ECO:0000256" key="10">
    <source>
        <dbReference type="PROSITE-ProRule" id="PRU00282"/>
    </source>
</evidence>
<accession>A0A368GCI1</accession>
<organism evidence="12 13">
    <name type="scientific">Ancylostoma caninum</name>
    <name type="common">Dog hookworm</name>
    <dbReference type="NCBI Taxonomy" id="29170"/>
    <lineage>
        <taxon>Eukaryota</taxon>
        <taxon>Metazoa</taxon>
        <taxon>Ecdysozoa</taxon>
        <taxon>Nematoda</taxon>
        <taxon>Chromadorea</taxon>
        <taxon>Rhabditida</taxon>
        <taxon>Rhabditina</taxon>
        <taxon>Rhabditomorpha</taxon>
        <taxon>Strongyloidea</taxon>
        <taxon>Ancylostomatidae</taxon>
        <taxon>Ancylostomatinae</taxon>
        <taxon>Ancylostoma</taxon>
    </lineage>
</organism>
<evidence type="ECO:0000256" key="8">
    <source>
        <dbReference type="ARBA" id="ARBA00023128"/>
    </source>
</evidence>
<evidence type="ECO:0000313" key="12">
    <source>
        <dbReference type="EMBL" id="RCN42104.1"/>
    </source>
</evidence>
<protein>
    <submittedName>
        <fullName evidence="12">Uncharacterized protein</fullName>
    </submittedName>
</protein>
<dbReference type="PANTHER" id="PTHR21252">
    <property type="entry name" value="TB1 PROTEIN-RELATED"/>
    <property type="match status" value="1"/>
</dbReference>
<dbReference type="AlphaFoldDB" id="A0A368GCI1"/>
<feature type="repeat" description="Solcar" evidence="10">
    <location>
        <begin position="174"/>
        <end position="276"/>
    </location>
</feature>
<evidence type="ECO:0000256" key="3">
    <source>
        <dbReference type="ARBA" id="ARBA00022448"/>
    </source>
</evidence>
<gene>
    <name evidence="12" type="ORF">ANCCAN_11935</name>
</gene>
<keyword evidence="13" id="KW-1185">Reference proteome</keyword>
<dbReference type="PANTHER" id="PTHR21252:SF2">
    <property type="entry name" value="MITOCHONDRIAL OUTER MEMBRANE PROTEIN SLC25A46"/>
    <property type="match status" value="1"/>
</dbReference>
<dbReference type="Gene3D" id="1.10.246.60">
    <property type="entry name" value="Eukaryotic translation initiation factor 3 like domains"/>
    <property type="match status" value="1"/>
</dbReference>